<dbReference type="VEuPathDB" id="TriTrypDB:LmxM.36.4790"/>
<feature type="compositionally biased region" description="Basic and acidic residues" evidence="1">
    <location>
        <begin position="777"/>
        <end position="788"/>
    </location>
</feature>
<feature type="region of interest" description="Disordered" evidence="1">
    <location>
        <begin position="851"/>
        <end position="893"/>
    </location>
</feature>
<accession>E9ATR3</accession>
<dbReference type="KEGG" id="lmi:LMXM_36_4790"/>
<name>E9ATR3_LEIMU</name>
<evidence type="ECO:0000313" key="2">
    <source>
        <dbReference type="EMBL" id="CBZ26338.1"/>
    </source>
</evidence>
<organism evidence="2 3">
    <name type="scientific">Leishmania mexicana (strain MHOM/GT/2001/U1103)</name>
    <dbReference type="NCBI Taxonomy" id="929439"/>
    <lineage>
        <taxon>Eukaryota</taxon>
        <taxon>Discoba</taxon>
        <taxon>Euglenozoa</taxon>
        <taxon>Kinetoplastea</taxon>
        <taxon>Metakinetoplastina</taxon>
        <taxon>Trypanosomatida</taxon>
        <taxon>Trypanosomatidae</taxon>
        <taxon>Leishmaniinae</taxon>
        <taxon>Leishmania</taxon>
    </lineage>
</organism>
<protein>
    <recommendedName>
        <fullName evidence="4">200 kDa antigen p200</fullName>
    </recommendedName>
</protein>
<feature type="region of interest" description="Disordered" evidence="1">
    <location>
        <begin position="515"/>
        <end position="588"/>
    </location>
</feature>
<reference evidence="2 3" key="1">
    <citation type="journal article" date="2011" name="Genome Res.">
        <title>Chromosome and gene copy number variation allow major structural change between species and strains of Leishmania.</title>
        <authorList>
            <person name="Rogers M.B."/>
            <person name="Hilley J.D."/>
            <person name="Dickens N.J."/>
            <person name="Wilkes J."/>
            <person name="Bates P.A."/>
            <person name="Depledge D.P."/>
            <person name="Harris D."/>
            <person name="Her Y."/>
            <person name="Herzyk P."/>
            <person name="Imamura H."/>
            <person name="Otto T.D."/>
            <person name="Sanders M."/>
            <person name="Seeger K."/>
            <person name="Dujardin J.C."/>
            <person name="Berriman M."/>
            <person name="Smith D.F."/>
            <person name="Hertz-Fowler C."/>
            <person name="Mottram J.C."/>
        </authorList>
    </citation>
    <scope>NUCLEOTIDE SEQUENCE [LARGE SCALE GENOMIC DNA]</scope>
    <source>
        <strain evidence="2 3">MHOM/GT/2001/U1103</strain>
    </source>
</reference>
<evidence type="ECO:0000313" key="3">
    <source>
        <dbReference type="Proteomes" id="UP000007259"/>
    </source>
</evidence>
<dbReference type="PANTHER" id="PTHR37028:SF8">
    <property type="entry name" value="200 KDA ANTIGEN P200"/>
    <property type="match status" value="1"/>
</dbReference>
<keyword evidence="3" id="KW-1185">Reference proteome</keyword>
<feature type="region of interest" description="Disordered" evidence="1">
    <location>
        <begin position="336"/>
        <end position="355"/>
    </location>
</feature>
<dbReference type="Proteomes" id="UP000007259">
    <property type="component" value="Chromosome 20"/>
</dbReference>
<feature type="compositionally biased region" description="Polar residues" evidence="1">
    <location>
        <begin position="519"/>
        <end position="541"/>
    </location>
</feature>
<proteinExistence type="predicted"/>
<dbReference type="AlphaFoldDB" id="E9ATR3"/>
<gene>
    <name evidence="2" type="ORF">LMXM_36_4790</name>
</gene>
<feature type="region of interest" description="Disordered" evidence="1">
    <location>
        <begin position="1"/>
        <end position="40"/>
    </location>
</feature>
<dbReference type="PANTHER" id="PTHR37028">
    <property type="entry name" value="UNNAMED PRODUCT-RELATED"/>
    <property type="match status" value="1"/>
</dbReference>
<dbReference type="RefSeq" id="XP_003874837.1">
    <property type="nucleotide sequence ID" value="XM_003874788.1"/>
</dbReference>
<dbReference type="EMBL" id="FR799573">
    <property type="protein sequence ID" value="CBZ26338.1"/>
    <property type="molecule type" value="Genomic_DNA"/>
</dbReference>
<sequence length="929" mass="102985">MLSESDESTYTVHEVHHDDHGAVSKQVESQKEPEPSSPLAHYYRLGTKERHTFDEHMRQLRQQVAAVERERQFRVSHPFQPKTCTPSATAKDAVTGEALADSPDRLAHPVASGIGSFSSPSDVRPVFDRLAAQAVQLEMRRRHREEQRRRAEAASLRGAFQPQINHTAPIYAERLQHLDLAPVEERLLHYGEFVARERQRKQELKEVEQAVAWQSTQASLVGASTPQLRDPEERRRQQEEFLARNDRFLAERSKHRQYAEAAAAEAFTFQPKISATSAALDEARQRSANDVSTVELGQLLNRSVDAPGLSISKTSASARRRSDALYALAVTRQRQRMQKLHHNSTDSGESIDGVDKGKAVEDPKATYQPLTNPMSEKWIAEGAHGPFFQEGFVRRQALYEEVKREEAALRATATQEPELSNGRPATHKVDAQQVNQRLYYNAKIAREAAERRRQALTSARECPFRPQLSPGTKYVLQHMSSRDGDVVKRLTSQSGRTPSRGARAAVDSELYAPAPAHQSPLQGHSRSPSQQGMTEVTNSTEVVHDTRQRRRSLCTVSPRTDARGEHADSNGDELPAPQQQQQQRKPHGRTLTLDQVEHFYQRQMAALQQRQDVIQERREGKAMEELVECTFRPRTNTDRHVGTEAGAGEVASTAVSVNHVTGVSAFLERQAAARVRKAEHDELLRTVGLPRHKRVGSNGTSSRITTLTPFKFQTEVRRQRLSSSPLENNQNREAAPFSIAALTTAERALHEAIEQSRRYPRASSQAPLFPLPGYAHSSEDGVHFDDPGHVAAGSKGAEEPTSPVPPLMVSTEKKRRGDAAGVGVGYDRPSLFSLISPNTFSGRNLGSAAYDSGNGKGTPAGRNFASDKPSPSALKGSRQRLTASAKRHRRNRSVSFVEETADAPLAGVSRRGGKSFADPAHLAFLSGEL</sequence>
<evidence type="ECO:0000256" key="1">
    <source>
        <dbReference type="SAM" id="MobiDB-lite"/>
    </source>
</evidence>
<dbReference type="OrthoDB" id="273530at2759"/>
<feature type="compositionally biased region" description="Basic and acidic residues" evidence="1">
    <location>
        <begin position="560"/>
        <end position="569"/>
    </location>
</feature>
<dbReference type="GeneID" id="13448783"/>
<dbReference type="PhylomeDB" id="E9ATR3"/>
<feature type="region of interest" description="Disordered" evidence="1">
    <location>
        <begin position="777"/>
        <end position="822"/>
    </location>
</feature>
<dbReference type="OMA" id="WQSTQAS"/>
<evidence type="ECO:0008006" key="4">
    <source>
        <dbReference type="Google" id="ProtNLM"/>
    </source>
</evidence>
<feature type="compositionally biased region" description="Basic and acidic residues" evidence="1">
    <location>
        <begin position="13"/>
        <end position="34"/>
    </location>
</feature>